<evidence type="ECO:0000313" key="2">
    <source>
        <dbReference type="Proteomes" id="UP000319520"/>
    </source>
</evidence>
<dbReference type="EMBL" id="MH580295">
    <property type="protein sequence ID" value="AXB73051.1"/>
    <property type="molecule type" value="Genomic_DNA"/>
</dbReference>
<dbReference type="RefSeq" id="YP_010790691.1">
    <property type="nucleotide sequence ID" value="NC_075452.1"/>
</dbReference>
<accession>A0A2Z5E1E1</accession>
<proteinExistence type="predicted"/>
<keyword evidence="2" id="KW-1185">Reference proteome</keyword>
<reference evidence="1 2" key="1">
    <citation type="submission" date="2018-07" db="EMBL/GenBank/DDBJ databases">
        <title>Complete genome sequence of a Psittacine Adenovirus-1 identified from a Poicephalus senegalus in Italy.</title>
        <authorList>
            <person name="Milani A."/>
            <person name="Zamperin G."/>
            <person name="Fusaro A."/>
            <person name="Monne I."/>
        </authorList>
    </citation>
    <scope>NUCLEOTIDE SEQUENCE [LARGE SCALE GENOMIC DNA]</scope>
    <source>
        <strain evidence="1">18VIR149_ITA_2018</strain>
    </source>
</reference>
<name>A0A2Z5E1E1_9ADEN</name>
<protein>
    <submittedName>
        <fullName evidence="1">Uncharacterized protein</fullName>
    </submittedName>
</protein>
<sequence>MESPVGLLVESPDDWVSRHPAVADHFRFPEGIRVQKSPPFFPVALTTCSRRVLRFE</sequence>
<dbReference type="KEGG" id="vg:80528100"/>
<dbReference type="Proteomes" id="UP000319520">
    <property type="component" value="Segment"/>
</dbReference>
<evidence type="ECO:0000313" key="1">
    <source>
        <dbReference type="EMBL" id="AXB73051.1"/>
    </source>
</evidence>
<dbReference type="GeneID" id="80528100"/>
<organism evidence="1 2">
    <name type="scientific">Psittacine adenovirus 1</name>
    <dbReference type="NCBI Taxonomy" id="318592"/>
    <lineage>
        <taxon>Viruses</taxon>
        <taxon>Varidnaviria</taxon>
        <taxon>Bamfordvirae</taxon>
        <taxon>Preplasmiviricota</taxon>
        <taxon>Polisuviricotina</taxon>
        <taxon>Pharingeaviricetes</taxon>
        <taxon>Rowavirales</taxon>
        <taxon>Adenoviridae</taxon>
        <taxon>Aviadenovirus</taxon>
        <taxon>Aviadenovirus senegalense</taxon>
        <taxon>Psittacine aviadenovirus C</taxon>
    </lineage>
</organism>